<proteinExistence type="predicted"/>
<accession>A0A9N9WHG2</accession>
<keyword evidence="4" id="KW-1185">Reference proteome</keyword>
<dbReference type="PROSITE" id="PS00022">
    <property type="entry name" value="EGF_1"/>
    <property type="match status" value="1"/>
</dbReference>
<dbReference type="AlphaFoldDB" id="A0A9N9WHG2"/>
<evidence type="ECO:0000256" key="1">
    <source>
        <dbReference type="SAM" id="MobiDB-lite"/>
    </source>
</evidence>
<name>A0A9N9WHG2_9NEOP</name>
<reference evidence="3" key="1">
    <citation type="submission" date="2021-12" db="EMBL/GenBank/DDBJ databases">
        <authorList>
            <person name="King R."/>
        </authorList>
    </citation>
    <scope>NUCLEOTIDE SEQUENCE</scope>
</reference>
<gene>
    <name evidence="3" type="ORF">DIATSA_LOCUS10613</name>
</gene>
<feature type="compositionally biased region" description="Basic and acidic residues" evidence="1">
    <location>
        <begin position="70"/>
        <end position="120"/>
    </location>
</feature>
<protein>
    <recommendedName>
        <fullName evidence="2">EGF-like domain-containing protein</fullName>
    </recommendedName>
</protein>
<dbReference type="Proteomes" id="UP001153714">
    <property type="component" value="Chromosome 5"/>
</dbReference>
<organism evidence="3 4">
    <name type="scientific">Diatraea saccharalis</name>
    <name type="common">sugarcane borer</name>
    <dbReference type="NCBI Taxonomy" id="40085"/>
    <lineage>
        <taxon>Eukaryota</taxon>
        <taxon>Metazoa</taxon>
        <taxon>Ecdysozoa</taxon>
        <taxon>Arthropoda</taxon>
        <taxon>Hexapoda</taxon>
        <taxon>Insecta</taxon>
        <taxon>Pterygota</taxon>
        <taxon>Neoptera</taxon>
        <taxon>Endopterygota</taxon>
        <taxon>Lepidoptera</taxon>
        <taxon>Glossata</taxon>
        <taxon>Ditrysia</taxon>
        <taxon>Pyraloidea</taxon>
        <taxon>Crambidae</taxon>
        <taxon>Crambinae</taxon>
        <taxon>Diatraea</taxon>
    </lineage>
</organism>
<feature type="region of interest" description="Disordered" evidence="1">
    <location>
        <begin position="51"/>
        <end position="120"/>
    </location>
</feature>
<sequence>MIWPAFDRSLLYQGICHVSGASVWCECTAEWTGERCQRRACVDADCTQQHDNTPPARDNIPSAHNNTPPAHDHTPPAHDHTPPAHDHTPPAHDHTPPAHDNQSHKHTEVSDNRSKNLGGDDHDYLPHREYYFIIISDPTLLLYSTFSKSLKCFLYSFINNLPTNDVMHSYWCFV</sequence>
<dbReference type="EMBL" id="OU893336">
    <property type="protein sequence ID" value="CAG9793149.1"/>
    <property type="molecule type" value="Genomic_DNA"/>
</dbReference>
<feature type="domain" description="EGF-like" evidence="2">
    <location>
        <begin position="25"/>
        <end position="36"/>
    </location>
</feature>
<dbReference type="InterPro" id="IPR000742">
    <property type="entry name" value="EGF"/>
</dbReference>
<reference evidence="3" key="2">
    <citation type="submission" date="2022-10" db="EMBL/GenBank/DDBJ databases">
        <authorList>
            <consortium name="ENA_rothamsted_submissions"/>
            <consortium name="culmorum"/>
            <person name="King R."/>
        </authorList>
    </citation>
    <scope>NUCLEOTIDE SEQUENCE</scope>
</reference>
<evidence type="ECO:0000313" key="3">
    <source>
        <dbReference type="EMBL" id="CAG9793149.1"/>
    </source>
</evidence>
<evidence type="ECO:0000313" key="4">
    <source>
        <dbReference type="Proteomes" id="UP001153714"/>
    </source>
</evidence>
<evidence type="ECO:0000259" key="2">
    <source>
        <dbReference type="PROSITE" id="PS00022"/>
    </source>
</evidence>
<dbReference type="OrthoDB" id="9990982at2759"/>